<name>A0AA39V4L5_9LECA</name>
<feature type="region of interest" description="Disordered" evidence="1">
    <location>
        <begin position="1"/>
        <end position="20"/>
    </location>
</feature>
<keyword evidence="3" id="KW-1185">Reference proteome</keyword>
<evidence type="ECO:0000313" key="3">
    <source>
        <dbReference type="Proteomes" id="UP001166286"/>
    </source>
</evidence>
<reference evidence="2" key="1">
    <citation type="submission" date="2023-03" db="EMBL/GenBank/DDBJ databases">
        <title>Complete genome of Cladonia borealis.</title>
        <authorList>
            <person name="Park H."/>
        </authorList>
    </citation>
    <scope>NUCLEOTIDE SEQUENCE</scope>
    <source>
        <strain evidence="2">ANT050790</strain>
    </source>
</reference>
<dbReference type="EMBL" id="JAFEKC020000013">
    <property type="protein sequence ID" value="KAK0511469.1"/>
    <property type="molecule type" value="Genomic_DNA"/>
</dbReference>
<protein>
    <submittedName>
        <fullName evidence="2">Uncharacterized protein</fullName>
    </submittedName>
</protein>
<accession>A0AA39V4L5</accession>
<dbReference type="AlphaFoldDB" id="A0AA39V4L5"/>
<organism evidence="2 3">
    <name type="scientific">Cladonia borealis</name>
    <dbReference type="NCBI Taxonomy" id="184061"/>
    <lineage>
        <taxon>Eukaryota</taxon>
        <taxon>Fungi</taxon>
        <taxon>Dikarya</taxon>
        <taxon>Ascomycota</taxon>
        <taxon>Pezizomycotina</taxon>
        <taxon>Lecanoromycetes</taxon>
        <taxon>OSLEUM clade</taxon>
        <taxon>Lecanoromycetidae</taxon>
        <taxon>Lecanorales</taxon>
        <taxon>Lecanorineae</taxon>
        <taxon>Cladoniaceae</taxon>
        <taxon>Cladonia</taxon>
    </lineage>
</organism>
<proteinExistence type="predicted"/>
<evidence type="ECO:0000313" key="2">
    <source>
        <dbReference type="EMBL" id="KAK0511469.1"/>
    </source>
</evidence>
<sequence length="86" mass="9581">MNVYSLAQERPPSTRRIPSAYTDDENEAEYLFIGPYTNAIWIPQVVMKPPSAPTSMTTFPASSDALMITFEVAIKIDVPTNETGQR</sequence>
<evidence type="ECO:0000256" key="1">
    <source>
        <dbReference type="SAM" id="MobiDB-lite"/>
    </source>
</evidence>
<dbReference type="Proteomes" id="UP001166286">
    <property type="component" value="Unassembled WGS sequence"/>
</dbReference>
<gene>
    <name evidence="2" type="ORF">JMJ35_006042</name>
</gene>
<comment type="caution">
    <text evidence="2">The sequence shown here is derived from an EMBL/GenBank/DDBJ whole genome shotgun (WGS) entry which is preliminary data.</text>
</comment>